<evidence type="ECO:0000313" key="4">
    <source>
        <dbReference type="Proteomes" id="UP000183039"/>
    </source>
</evidence>
<organism evidence="3 4">
    <name type="scientific">Enterococcus silesiacus</name>
    <dbReference type="NCBI Taxonomy" id="332949"/>
    <lineage>
        <taxon>Bacteria</taxon>
        <taxon>Bacillati</taxon>
        <taxon>Bacillota</taxon>
        <taxon>Bacilli</taxon>
        <taxon>Lactobacillales</taxon>
        <taxon>Enterococcaceae</taxon>
        <taxon>Enterococcus</taxon>
    </lineage>
</organism>
<dbReference type="InterPro" id="IPR046254">
    <property type="entry name" value="DUF6287"/>
</dbReference>
<accession>A0AA91GE65</accession>
<evidence type="ECO:0000259" key="2">
    <source>
        <dbReference type="Pfam" id="PF19804"/>
    </source>
</evidence>
<feature type="domain" description="DUF6287" evidence="2">
    <location>
        <begin position="106"/>
        <end position="137"/>
    </location>
</feature>
<dbReference type="Proteomes" id="UP000183039">
    <property type="component" value="Unassembled WGS sequence"/>
</dbReference>
<feature type="compositionally biased region" description="Low complexity" evidence="1">
    <location>
        <begin position="47"/>
        <end position="81"/>
    </location>
</feature>
<name>A0AA91GE65_9ENTE</name>
<protein>
    <recommendedName>
        <fullName evidence="2">DUF6287 domain-containing protein</fullName>
    </recommendedName>
</protein>
<dbReference type="AlphaFoldDB" id="A0AA91GE65"/>
<dbReference type="Pfam" id="PF19804">
    <property type="entry name" value="DUF6287"/>
    <property type="match status" value="1"/>
</dbReference>
<evidence type="ECO:0000256" key="1">
    <source>
        <dbReference type="SAM" id="MobiDB-lite"/>
    </source>
</evidence>
<feature type="region of interest" description="Disordered" evidence="1">
    <location>
        <begin position="45"/>
        <end position="101"/>
    </location>
</feature>
<comment type="caution">
    <text evidence="3">The sequence shown here is derived from an EMBL/GenBank/DDBJ whole genome shotgun (WGS) entry which is preliminary data.</text>
</comment>
<proteinExistence type="predicted"/>
<sequence>MYITMRPITIYKRLGGFGVEKMKRTILLGLSLVFLGVLVGCNNSGKSSVDTATTSSSSRETTELTTSIKETTERTTTQSSIVQETKETDGSQEQAREEQANEAIESMNLSQIQQGDFTSLNGTWVNGLGNTIFVANNTMSLTDISNQKQAAEITGLNVDIPQLNSPEGTPELVSYMSDSNKVKSYEQQFGLEENQGFVSLRSNLPSAVIYVSFLPKGIMGDILEGDITRDKIVAVGTQNTATSVRAEYVYYKAD</sequence>
<feature type="compositionally biased region" description="Basic and acidic residues" evidence="1">
    <location>
        <begin position="84"/>
        <end position="99"/>
    </location>
</feature>
<gene>
    <name evidence="3" type="ORF">RV15_GL000191</name>
</gene>
<dbReference type="EMBL" id="JXLC01000001">
    <property type="protein sequence ID" value="OJG93589.1"/>
    <property type="molecule type" value="Genomic_DNA"/>
</dbReference>
<evidence type="ECO:0000313" key="3">
    <source>
        <dbReference type="EMBL" id="OJG93589.1"/>
    </source>
</evidence>
<reference evidence="3 4" key="1">
    <citation type="submission" date="2014-12" db="EMBL/GenBank/DDBJ databases">
        <title>Draft genome sequences of 29 type strains of Enterococci.</title>
        <authorList>
            <person name="Zhong Z."/>
            <person name="Sun Z."/>
            <person name="Liu W."/>
            <person name="Zhang W."/>
            <person name="Zhang H."/>
        </authorList>
    </citation>
    <scope>NUCLEOTIDE SEQUENCE [LARGE SCALE GENOMIC DNA]</scope>
    <source>
        <strain evidence="3 4">DSM 22801</strain>
    </source>
</reference>